<proteinExistence type="predicted"/>
<evidence type="ECO:0000313" key="2">
    <source>
        <dbReference type="Proteomes" id="UP000799755"/>
    </source>
</evidence>
<protein>
    <submittedName>
        <fullName evidence="1">Uncharacterized protein</fullName>
    </submittedName>
</protein>
<name>A0ACB6QB81_9PLEO</name>
<gene>
    <name evidence="1" type="ORF">BDR25DRAFT_346849</name>
</gene>
<dbReference type="EMBL" id="MU003539">
    <property type="protein sequence ID" value="KAF2464176.1"/>
    <property type="molecule type" value="Genomic_DNA"/>
</dbReference>
<sequence length="623" mass="69606">MFSPVSPISPISEPSLNSSNACAFGSYSQWKPLTSNEDVPTPYATRSSVWERTRSTDIISASQCSALTPPLPCDYCDKVFTGYYQRGNLSRHINTNHPDVSGLSTKLKCRVCPREYMRADARKKHEWMMHQYSDAKPQKRIKKRTYTPTLPTSPLRSNTEVKPSSSTQPLPRTSLYPHSYPSPPENSYFGDVCGVLAINPDYKFGLKREKSPSTPIHCGFCDKKFSGRLQRENRKLHIKFKHSGDVEKLKNSAVGWFCVHACGTCGAAYNQVDALRRHEMRQHPVANADQKPSRRELINLHARNDHVVGHPDLPLVSRIQDVTDVTDDREDEEVEEVKRGSSISAESFVSGIYDTSTNGVSAGIARELTTPSPRERLTNQELTFECPQDVIGAAEDQVKRSISLPSTAKPLERDVDRFSDLIQRSISTPYTSAVPVLAENPFMNTVLQHNQVSLFYASRGRPIIWDPDSGDICQRTNSWNIRHGLTVGVHSTTCHASPNHPGIPTRSLTVTIKPPMPGNVPFPGLIRSTSLKNPSFLESVRQLQQMRYSLRWNEQQPHYFRGDGGTLTDIGGGRTAMGRGRRLGEEGVGSGRDVRLYILNNAGVFYQNPNLETSQNITITNIN</sequence>
<comment type="caution">
    <text evidence="1">The sequence shown here is derived from an EMBL/GenBank/DDBJ whole genome shotgun (WGS) entry which is preliminary data.</text>
</comment>
<accession>A0ACB6QB81</accession>
<organism evidence="1 2">
    <name type="scientific">Lindgomyces ingoldianus</name>
    <dbReference type="NCBI Taxonomy" id="673940"/>
    <lineage>
        <taxon>Eukaryota</taxon>
        <taxon>Fungi</taxon>
        <taxon>Dikarya</taxon>
        <taxon>Ascomycota</taxon>
        <taxon>Pezizomycotina</taxon>
        <taxon>Dothideomycetes</taxon>
        <taxon>Pleosporomycetidae</taxon>
        <taxon>Pleosporales</taxon>
        <taxon>Lindgomycetaceae</taxon>
        <taxon>Lindgomyces</taxon>
    </lineage>
</organism>
<evidence type="ECO:0000313" key="1">
    <source>
        <dbReference type="EMBL" id="KAF2464176.1"/>
    </source>
</evidence>
<dbReference type="Proteomes" id="UP000799755">
    <property type="component" value="Unassembled WGS sequence"/>
</dbReference>
<keyword evidence="2" id="KW-1185">Reference proteome</keyword>
<reference evidence="1" key="1">
    <citation type="journal article" date="2020" name="Stud. Mycol.">
        <title>101 Dothideomycetes genomes: a test case for predicting lifestyles and emergence of pathogens.</title>
        <authorList>
            <person name="Haridas S."/>
            <person name="Albert R."/>
            <person name="Binder M."/>
            <person name="Bloem J."/>
            <person name="Labutti K."/>
            <person name="Salamov A."/>
            <person name="Andreopoulos B."/>
            <person name="Baker S."/>
            <person name="Barry K."/>
            <person name="Bills G."/>
            <person name="Bluhm B."/>
            <person name="Cannon C."/>
            <person name="Castanera R."/>
            <person name="Culley D."/>
            <person name="Daum C."/>
            <person name="Ezra D."/>
            <person name="Gonzalez J."/>
            <person name="Henrissat B."/>
            <person name="Kuo A."/>
            <person name="Liang C."/>
            <person name="Lipzen A."/>
            <person name="Lutzoni F."/>
            <person name="Magnuson J."/>
            <person name="Mondo S."/>
            <person name="Nolan M."/>
            <person name="Ohm R."/>
            <person name="Pangilinan J."/>
            <person name="Park H.-J."/>
            <person name="Ramirez L."/>
            <person name="Alfaro M."/>
            <person name="Sun H."/>
            <person name="Tritt A."/>
            <person name="Yoshinaga Y."/>
            <person name="Zwiers L.-H."/>
            <person name="Turgeon B."/>
            <person name="Goodwin S."/>
            <person name="Spatafora J."/>
            <person name="Crous P."/>
            <person name="Grigoriev I."/>
        </authorList>
    </citation>
    <scope>NUCLEOTIDE SEQUENCE</scope>
    <source>
        <strain evidence="1">ATCC 200398</strain>
    </source>
</reference>